<keyword evidence="1" id="KW-0732">Signal</keyword>
<dbReference type="InterPro" id="IPR012645">
    <property type="entry name" value="CHP02301"/>
</dbReference>
<reference evidence="2" key="2">
    <citation type="journal article" date="2021" name="Microorganisms">
        <title>Bacterial Dimethylsulfoniopropionate Biosynthesis in the East China Sea.</title>
        <authorList>
            <person name="Liu J."/>
            <person name="Zhang Y."/>
            <person name="Liu J."/>
            <person name="Zhong H."/>
            <person name="Williams B.T."/>
            <person name="Zheng Y."/>
            <person name="Curson A.R.J."/>
            <person name="Sun C."/>
            <person name="Sun H."/>
            <person name="Song D."/>
            <person name="Wagner Mackenzie B."/>
            <person name="Bermejo Martinez A."/>
            <person name="Todd J.D."/>
            <person name="Zhang X.H."/>
        </authorList>
    </citation>
    <scope>NUCLEOTIDE SEQUENCE</scope>
    <source>
        <strain evidence="2">AESS21</strain>
    </source>
</reference>
<dbReference type="AlphaFoldDB" id="A0A944GTH1"/>
<sequence length="136" mass="15187">MSFLFEKPLGKVVAAPLLALLVLGTPLGAKAQSADNAPPYEADLMRLSEVLGALHFLRPLCGHDDQPSWREQMEAFLTSETQDGNRQRRFIERFNQGYRGFSSAYRNCTASARIAMEQYVAEGQTLISDVTSRYGR</sequence>
<name>A0A944GTH1_9HYPH</name>
<evidence type="ECO:0000256" key="1">
    <source>
        <dbReference type="SAM" id="SignalP"/>
    </source>
</evidence>
<gene>
    <name evidence="2" type="ORF">DYI23_13645</name>
</gene>
<protein>
    <submittedName>
        <fullName evidence="2">TIGR02301 family protein</fullName>
    </submittedName>
</protein>
<dbReference type="NCBIfam" id="TIGR02301">
    <property type="entry name" value="TIGR02301 family protein"/>
    <property type="match status" value="1"/>
</dbReference>
<dbReference type="Proteomes" id="UP000705379">
    <property type="component" value="Unassembled WGS sequence"/>
</dbReference>
<organism evidence="2 3">
    <name type="scientific">Roseibium polysiphoniae</name>
    <dbReference type="NCBI Taxonomy" id="2571221"/>
    <lineage>
        <taxon>Bacteria</taxon>
        <taxon>Pseudomonadati</taxon>
        <taxon>Pseudomonadota</taxon>
        <taxon>Alphaproteobacteria</taxon>
        <taxon>Hyphomicrobiales</taxon>
        <taxon>Stappiaceae</taxon>
        <taxon>Roseibium</taxon>
    </lineage>
</organism>
<dbReference type="Pfam" id="PF09539">
    <property type="entry name" value="DUF2385"/>
    <property type="match status" value="1"/>
</dbReference>
<comment type="caution">
    <text evidence="2">The sequence shown here is derived from an EMBL/GenBank/DDBJ whole genome shotgun (WGS) entry which is preliminary data.</text>
</comment>
<evidence type="ECO:0000313" key="2">
    <source>
        <dbReference type="EMBL" id="MBS8261262.1"/>
    </source>
</evidence>
<feature type="chain" id="PRO_5037659140" evidence="1">
    <location>
        <begin position="32"/>
        <end position="136"/>
    </location>
</feature>
<accession>A0A944GTH1</accession>
<dbReference type="RefSeq" id="WP_213216683.1">
    <property type="nucleotide sequence ID" value="NZ_QTKU01000003.1"/>
</dbReference>
<reference evidence="2" key="1">
    <citation type="submission" date="2018-08" db="EMBL/GenBank/DDBJ databases">
        <authorList>
            <person name="Jin W."/>
            <person name="Wang H."/>
            <person name="Yang Y."/>
            <person name="Li M."/>
            <person name="Liu J."/>
        </authorList>
    </citation>
    <scope>NUCLEOTIDE SEQUENCE</scope>
    <source>
        <strain evidence="2">AESS21</strain>
    </source>
</reference>
<proteinExistence type="predicted"/>
<feature type="signal peptide" evidence="1">
    <location>
        <begin position="1"/>
        <end position="31"/>
    </location>
</feature>
<dbReference type="EMBL" id="QTKU01000003">
    <property type="protein sequence ID" value="MBS8261262.1"/>
    <property type="molecule type" value="Genomic_DNA"/>
</dbReference>
<evidence type="ECO:0000313" key="3">
    <source>
        <dbReference type="Proteomes" id="UP000705379"/>
    </source>
</evidence>